<evidence type="ECO:0000256" key="3">
    <source>
        <dbReference type="ARBA" id="ARBA00022989"/>
    </source>
</evidence>
<feature type="transmembrane region" description="Helical" evidence="5">
    <location>
        <begin position="127"/>
        <end position="148"/>
    </location>
</feature>
<comment type="subcellular location">
    <subcellularLocation>
        <location evidence="1">Membrane</location>
        <topology evidence="1">Multi-pass membrane protein</topology>
    </subcellularLocation>
</comment>
<feature type="transmembrane region" description="Helical" evidence="5">
    <location>
        <begin position="341"/>
        <end position="363"/>
    </location>
</feature>
<keyword evidence="4 5" id="KW-0472">Membrane</keyword>
<feature type="transmembrane region" description="Helical" evidence="5">
    <location>
        <begin position="312"/>
        <end position="334"/>
    </location>
</feature>
<feature type="transmembrane region" description="Helical" evidence="5">
    <location>
        <begin position="406"/>
        <end position="427"/>
    </location>
</feature>
<name>A0AAW1APY4_CROAD</name>
<dbReference type="InterPro" id="IPR045263">
    <property type="entry name" value="GLUT"/>
</dbReference>
<dbReference type="GO" id="GO:0070837">
    <property type="term" value="P:dehydroascorbic acid transport"/>
    <property type="evidence" value="ECO:0007669"/>
    <property type="project" value="TreeGrafter"/>
</dbReference>
<feature type="transmembrane region" description="Helical" evidence="5">
    <location>
        <begin position="274"/>
        <end position="300"/>
    </location>
</feature>
<dbReference type="SUPFAM" id="SSF103473">
    <property type="entry name" value="MFS general substrate transporter"/>
    <property type="match status" value="1"/>
</dbReference>
<dbReference type="PANTHER" id="PTHR23503:SF32">
    <property type="entry name" value="SOLUTE CARRIER FAMILY 2, FACILITATED GLUCOSE TRANSPORTER MEMBER 5"/>
    <property type="match status" value="1"/>
</dbReference>
<dbReference type="PROSITE" id="PS00216">
    <property type="entry name" value="SUGAR_TRANSPORT_1"/>
    <property type="match status" value="1"/>
</dbReference>
<comment type="caution">
    <text evidence="7">The sequence shown here is derived from an EMBL/GenBank/DDBJ whole genome shotgun (WGS) entry which is preliminary data.</text>
</comment>
<feature type="transmembrane region" description="Helical" evidence="5">
    <location>
        <begin position="433"/>
        <end position="455"/>
    </location>
</feature>
<dbReference type="Proteomes" id="UP001474421">
    <property type="component" value="Unassembled WGS sequence"/>
</dbReference>
<keyword evidence="2 5" id="KW-0812">Transmembrane</keyword>
<dbReference type="InterPro" id="IPR005829">
    <property type="entry name" value="Sugar_transporter_CS"/>
</dbReference>
<dbReference type="AlphaFoldDB" id="A0AAW1APY4"/>
<feature type="transmembrane region" description="Helical" evidence="5">
    <location>
        <begin position="99"/>
        <end position="121"/>
    </location>
</feature>
<evidence type="ECO:0000256" key="4">
    <source>
        <dbReference type="ARBA" id="ARBA00023136"/>
    </source>
</evidence>
<organism evidence="7 8">
    <name type="scientific">Crotalus adamanteus</name>
    <name type="common">Eastern diamondback rattlesnake</name>
    <dbReference type="NCBI Taxonomy" id="8729"/>
    <lineage>
        <taxon>Eukaryota</taxon>
        <taxon>Metazoa</taxon>
        <taxon>Chordata</taxon>
        <taxon>Craniata</taxon>
        <taxon>Vertebrata</taxon>
        <taxon>Euteleostomi</taxon>
        <taxon>Lepidosauria</taxon>
        <taxon>Squamata</taxon>
        <taxon>Bifurcata</taxon>
        <taxon>Unidentata</taxon>
        <taxon>Episquamata</taxon>
        <taxon>Toxicofera</taxon>
        <taxon>Serpentes</taxon>
        <taxon>Colubroidea</taxon>
        <taxon>Viperidae</taxon>
        <taxon>Crotalinae</taxon>
        <taxon>Crotalus</taxon>
    </lineage>
</organism>
<protein>
    <submittedName>
        <fullName evidence="7">Solute carrier family 2 facilitated glucose transporter member 5-like</fullName>
    </submittedName>
</protein>
<feature type="transmembrane region" description="Helical" evidence="5">
    <location>
        <begin position="68"/>
        <end position="87"/>
    </location>
</feature>
<dbReference type="InterPro" id="IPR005828">
    <property type="entry name" value="MFS_sugar_transport-like"/>
</dbReference>
<reference evidence="7 8" key="1">
    <citation type="journal article" date="2024" name="Proc. Natl. Acad. Sci. U.S.A.">
        <title>The genetic regulatory architecture and epigenomic basis for age-related changes in rattlesnake venom.</title>
        <authorList>
            <person name="Hogan M.P."/>
            <person name="Holding M.L."/>
            <person name="Nystrom G.S."/>
            <person name="Colston T.J."/>
            <person name="Bartlett D.A."/>
            <person name="Mason A.J."/>
            <person name="Ellsworth S.A."/>
            <person name="Rautsaw R.M."/>
            <person name="Lawrence K.C."/>
            <person name="Strickland J.L."/>
            <person name="He B."/>
            <person name="Fraser P."/>
            <person name="Margres M.J."/>
            <person name="Gilbert D.M."/>
            <person name="Gibbs H.L."/>
            <person name="Parkinson C.L."/>
            <person name="Rokyta D.R."/>
        </authorList>
    </citation>
    <scope>NUCLEOTIDE SEQUENCE [LARGE SCALE GENOMIC DNA]</scope>
    <source>
        <strain evidence="7">DRR0105</strain>
    </source>
</reference>
<evidence type="ECO:0000259" key="6">
    <source>
        <dbReference type="PROSITE" id="PS50850"/>
    </source>
</evidence>
<dbReference type="GO" id="GO:0055056">
    <property type="term" value="F:D-glucose transmembrane transporter activity"/>
    <property type="evidence" value="ECO:0007669"/>
    <property type="project" value="TreeGrafter"/>
</dbReference>
<accession>A0AAW1APY4</accession>
<evidence type="ECO:0000313" key="8">
    <source>
        <dbReference type="Proteomes" id="UP001474421"/>
    </source>
</evidence>
<feature type="transmembrane region" description="Helical" evidence="5">
    <location>
        <begin position="20"/>
        <end position="41"/>
    </location>
</feature>
<sequence>MEEKEDLEPIIRSNKLTRPLVLSIVGASLGFFQYGYTFFLITNPVVIKMQLVNLQKEGIDTGSVHFEFFILFSIFVSFGGLFGVYVWSCLADRYGRKCALLISNAMNVFLAAILCFDKIFQSVEFSLFARFLAGMELGMFSFSVPLYILEISSLNLRGALLTTLVFFFSWGYILVQILINPQIWGNEENYSLLVGVIAIFAILSSIFLLPSLESPRFLHIQRNEEEKARQVLKMLRGEEDVEEEMEELYQEHLAESSQKNMTVWKLLHFRSLRWHLITVVVLVSGTGFVQINMILIFAQQTYKVLGLSAKDINLLSLVGSLIVELTLLTTICTIESLGRRFLLLSGFLICTISNIALVFAFQVYSSSLIFTSIVLILFFMGYVTGLASVLPLIIGELFLQSSRVSACVIAGFVSWGANFISALLFLLTKSHLGSYYLLLYWPFMILTSIYIFWVVPETRGKTFQEIQESMAVYTSKDSGKITAE</sequence>
<evidence type="ECO:0000256" key="2">
    <source>
        <dbReference type="ARBA" id="ARBA00022692"/>
    </source>
</evidence>
<dbReference type="Gene3D" id="1.20.1250.20">
    <property type="entry name" value="MFS general substrate transporter like domains"/>
    <property type="match status" value="1"/>
</dbReference>
<feature type="domain" description="Major facilitator superfamily (MFS) profile" evidence="6">
    <location>
        <begin position="23"/>
        <end position="459"/>
    </location>
</feature>
<evidence type="ECO:0000256" key="1">
    <source>
        <dbReference type="ARBA" id="ARBA00004141"/>
    </source>
</evidence>
<dbReference type="PROSITE" id="PS00217">
    <property type="entry name" value="SUGAR_TRANSPORT_2"/>
    <property type="match status" value="1"/>
</dbReference>
<dbReference type="InterPro" id="IPR020846">
    <property type="entry name" value="MFS_dom"/>
</dbReference>
<dbReference type="EMBL" id="JAOTOJ010000017">
    <property type="protein sequence ID" value="KAK9392015.1"/>
    <property type="molecule type" value="Genomic_DNA"/>
</dbReference>
<dbReference type="Pfam" id="PF00083">
    <property type="entry name" value="Sugar_tr"/>
    <property type="match status" value="1"/>
</dbReference>
<feature type="transmembrane region" description="Helical" evidence="5">
    <location>
        <begin position="160"/>
        <end position="179"/>
    </location>
</feature>
<evidence type="ECO:0000313" key="7">
    <source>
        <dbReference type="EMBL" id="KAK9392015.1"/>
    </source>
</evidence>
<dbReference type="GO" id="GO:0046323">
    <property type="term" value="P:D-glucose import"/>
    <property type="evidence" value="ECO:0007669"/>
    <property type="project" value="TreeGrafter"/>
</dbReference>
<dbReference type="PANTHER" id="PTHR23503">
    <property type="entry name" value="SOLUTE CARRIER FAMILY 2"/>
    <property type="match status" value="1"/>
</dbReference>
<dbReference type="InterPro" id="IPR036259">
    <property type="entry name" value="MFS_trans_sf"/>
</dbReference>
<dbReference type="GO" id="GO:0005886">
    <property type="term" value="C:plasma membrane"/>
    <property type="evidence" value="ECO:0007669"/>
    <property type="project" value="TreeGrafter"/>
</dbReference>
<gene>
    <name evidence="7" type="ORF">NXF25_017602</name>
</gene>
<evidence type="ECO:0000256" key="5">
    <source>
        <dbReference type="SAM" id="Phobius"/>
    </source>
</evidence>
<feature type="transmembrane region" description="Helical" evidence="5">
    <location>
        <begin position="191"/>
        <end position="212"/>
    </location>
</feature>
<proteinExistence type="predicted"/>
<keyword evidence="3 5" id="KW-1133">Transmembrane helix</keyword>
<feature type="transmembrane region" description="Helical" evidence="5">
    <location>
        <begin position="369"/>
        <end position="394"/>
    </location>
</feature>
<keyword evidence="7" id="KW-0813">Transport</keyword>
<keyword evidence="8" id="KW-1185">Reference proteome</keyword>
<dbReference type="PROSITE" id="PS50850">
    <property type="entry name" value="MFS"/>
    <property type="match status" value="1"/>
</dbReference>
<keyword evidence="7" id="KW-0762">Sugar transport</keyword>